<dbReference type="GO" id="GO:0031146">
    <property type="term" value="P:SCF-dependent proteasomal ubiquitin-dependent protein catabolic process"/>
    <property type="evidence" value="ECO:0007669"/>
    <property type="project" value="TreeGrafter"/>
</dbReference>
<keyword evidence="3" id="KW-0936">Ethylene signaling pathway</keyword>
<protein>
    <recommendedName>
        <fullName evidence="6">F-box/LRR-repeat protein 15-like leucin rich repeat domain-containing protein</fullName>
    </recommendedName>
</protein>
<comment type="caution">
    <text evidence="7">The sequence shown here is derived from an EMBL/GenBank/DDBJ whole genome shotgun (WGS) entry which is preliminary data.</text>
</comment>
<keyword evidence="8" id="KW-1185">Reference proteome</keyword>
<dbReference type="AlphaFoldDB" id="A0AAV0ELE1"/>
<dbReference type="GO" id="GO:0009873">
    <property type="term" value="P:ethylene-activated signaling pathway"/>
    <property type="evidence" value="ECO:0007669"/>
    <property type="project" value="UniProtKB-KW"/>
</dbReference>
<dbReference type="EMBL" id="CAMAPF010000935">
    <property type="protein sequence ID" value="CAH9125008.1"/>
    <property type="molecule type" value="Genomic_DNA"/>
</dbReference>
<evidence type="ECO:0000256" key="5">
    <source>
        <dbReference type="ARBA" id="ARBA00023242"/>
    </source>
</evidence>
<feature type="domain" description="F-box/LRR-repeat protein 15-like leucin rich repeat" evidence="6">
    <location>
        <begin position="437"/>
        <end position="621"/>
    </location>
</feature>
<dbReference type="InterPro" id="IPR057207">
    <property type="entry name" value="FBXL15_LRR"/>
</dbReference>
<reference evidence="7" key="1">
    <citation type="submission" date="2022-07" db="EMBL/GenBank/DDBJ databases">
        <authorList>
            <person name="Macas J."/>
            <person name="Novak P."/>
            <person name="Neumann P."/>
        </authorList>
    </citation>
    <scope>NUCLEOTIDE SEQUENCE</scope>
</reference>
<dbReference type="GO" id="GO:0019005">
    <property type="term" value="C:SCF ubiquitin ligase complex"/>
    <property type="evidence" value="ECO:0007669"/>
    <property type="project" value="TreeGrafter"/>
</dbReference>
<evidence type="ECO:0000313" key="7">
    <source>
        <dbReference type="EMBL" id="CAH9125008.1"/>
    </source>
</evidence>
<name>A0AAV0ELE1_9ASTE</name>
<gene>
    <name evidence="7" type="ORF">CEPIT_LOCUS26415</name>
</gene>
<evidence type="ECO:0000313" key="8">
    <source>
        <dbReference type="Proteomes" id="UP001152523"/>
    </source>
</evidence>
<dbReference type="FunFam" id="3.80.10.10:FF:000451">
    <property type="entry name" value="EIN3-binding F-box protein 1"/>
    <property type="match status" value="1"/>
</dbReference>
<keyword evidence="4" id="KW-0833">Ubl conjugation pathway</keyword>
<dbReference type="Pfam" id="PF25372">
    <property type="entry name" value="DUF7885"/>
    <property type="match status" value="2"/>
</dbReference>
<dbReference type="FunFam" id="3.80.10.10:FF:000595">
    <property type="entry name" value="EIN3-binding F-box protein 1"/>
    <property type="match status" value="1"/>
</dbReference>
<dbReference type="InterPro" id="IPR006553">
    <property type="entry name" value="Leu-rich_rpt_Cys-con_subtyp"/>
</dbReference>
<comment type="pathway">
    <text evidence="2">Protein modification; protein ubiquitination.</text>
</comment>
<dbReference type="GO" id="GO:0010105">
    <property type="term" value="P:negative regulation of ethylene-activated signaling pathway"/>
    <property type="evidence" value="ECO:0007669"/>
    <property type="project" value="UniProtKB-ARBA"/>
</dbReference>
<dbReference type="SUPFAM" id="SSF81383">
    <property type="entry name" value="F-box domain"/>
    <property type="match status" value="1"/>
</dbReference>
<dbReference type="PANTHER" id="PTHR13318">
    <property type="entry name" value="PARTNER OF PAIRED, ISOFORM B-RELATED"/>
    <property type="match status" value="1"/>
</dbReference>
<comment type="subcellular location">
    <subcellularLocation>
        <location evidence="1">Nucleus</location>
    </subcellularLocation>
</comment>
<dbReference type="InterPro" id="IPR036047">
    <property type="entry name" value="F-box-like_dom_sf"/>
</dbReference>
<organism evidence="7 8">
    <name type="scientific">Cuscuta epithymum</name>
    <dbReference type="NCBI Taxonomy" id="186058"/>
    <lineage>
        <taxon>Eukaryota</taxon>
        <taxon>Viridiplantae</taxon>
        <taxon>Streptophyta</taxon>
        <taxon>Embryophyta</taxon>
        <taxon>Tracheophyta</taxon>
        <taxon>Spermatophyta</taxon>
        <taxon>Magnoliopsida</taxon>
        <taxon>eudicotyledons</taxon>
        <taxon>Gunneridae</taxon>
        <taxon>Pentapetalae</taxon>
        <taxon>asterids</taxon>
        <taxon>lamiids</taxon>
        <taxon>Solanales</taxon>
        <taxon>Convolvulaceae</taxon>
        <taxon>Cuscuteae</taxon>
        <taxon>Cuscuta</taxon>
        <taxon>Cuscuta subgen. Cuscuta</taxon>
    </lineage>
</organism>
<dbReference type="SMART" id="SM00367">
    <property type="entry name" value="LRR_CC"/>
    <property type="match status" value="15"/>
</dbReference>
<sequence length="629" mass="67172">MSTLVNRSGDDEFYTGSSLCSADLGLILSLGYTDVYCPPKKRARLPCPFIVEEHAKKPSIEILPDECLFEIFRHLRGSRERSASACVSKRWLMLLSSLRSSEICKGRDHLFEEKCSERDHDGHLTRSLEGEKATDIRLAAIAIGTSSRGGLGKLSVRGRNFTNTGLSAIARGCPDLKALSLWNVPSVGDEGLIEIANECHSLEKLDLCQCPVISSKGLVAIAENCPSLTSLTIESCPNIGNEGLQAIGRHCTLLQSITIKDCPLVGDQGVATLLSSSPSVLTRVKLQGLKITDFSLAVIGHYGKAISSLALGSLQNVSEKGFWVMGNAHGLKAVTSLTITSCRGTTDVSLVALGKGCPNLKHTSLRKCCFVSDHGLVGFTNAASGTLESLQLEECNGITQIGVLNAVSNCHKLKSLSLVKCISIKDIMTETPLLLPPCKSLKSLSIRNCPGFGSTNLAMVGKLCPQLLQLDLSGLCGITDAALLSLLESSEAGLVKVNLSGCLNLSDEVVFALSRWHRQTLKVLNLDGCMKMTDASLVALADTCPFLNDLDVSKCSITNSGVAALSRGIQMNLEILSLSGCFMVSNKSVSSLKKLGKNLLGLNLQQCKGMSSTAIELLVENLWKCDILS</sequence>
<accession>A0AAV0ELE1</accession>
<evidence type="ECO:0000256" key="4">
    <source>
        <dbReference type="ARBA" id="ARBA00022786"/>
    </source>
</evidence>
<dbReference type="Proteomes" id="UP001152523">
    <property type="component" value="Unassembled WGS sequence"/>
</dbReference>
<dbReference type="Gene3D" id="3.80.10.10">
    <property type="entry name" value="Ribonuclease Inhibitor"/>
    <property type="match status" value="3"/>
</dbReference>
<evidence type="ECO:0000256" key="2">
    <source>
        <dbReference type="ARBA" id="ARBA00004906"/>
    </source>
</evidence>
<feature type="domain" description="F-box/LRR-repeat protein 15-like leucin rich repeat" evidence="6">
    <location>
        <begin position="159"/>
        <end position="393"/>
    </location>
</feature>
<dbReference type="FunFam" id="3.80.10.10:FF:000473">
    <property type="entry name" value="EIN3-binding F-box protein 1"/>
    <property type="match status" value="1"/>
</dbReference>
<keyword evidence="5" id="KW-0539">Nucleus</keyword>
<proteinExistence type="predicted"/>
<dbReference type="SUPFAM" id="SSF52047">
    <property type="entry name" value="RNI-like"/>
    <property type="match status" value="2"/>
</dbReference>
<evidence type="ECO:0000256" key="1">
    <source>
        <dbReference type="ARBA" id="ARBA00004123"/>
    </source>
</evidence>
<evidence type="ECO:0000256" key="3">
    <source>
        <dbReference type="ARBA" id="ARBA00022745"/>
    </source>
</evidence>
<evidence type="ECO:0000259" key="6">
    <source>
        <dbReference type="Pfam" id="PF25372"/>
    </source>
</evidence>
<dbReference type="GO" id="GO:0005634">
    <property type="term" value="C:nucleus"/>
    <property type="evidence" value="ECO:0007669"/>
    <property type="project" value="UniProtKB-SubCell"/>
</dbReference>
<dbReference type="InterPro" id="IPR032675">
    <property type="entry name" value="LRR_dom_sf"/>
</dbReference>